<gene>
    <name evidence="2" type="ORF">W97_07207</name>
</gene>
<feature type="compositionally biased region" description="Polar residues" evidence="1">
    <location>
        <begin position="405"/>
        <end position="452"/>
    </location>
</feature>
<dbReference type="STRING" id="1168221.R7Z1Z4"/>
<protein>
    <submittedName>
        <fullName evidence="2">Uncharacterized protein</fullName>
    </submittedName>
</protein>
<proteinExistence type="predicted"/>
<accession>R7Z1Z4</accession>
<evidence type="ECO:0000313" key="3">
    <source>
        <dbReference type="Proteomes" id="UP000016924"/>
    </source>
</evidence>
<sequence>MFWINGIGVRERDLPREVTCLHLQRWGRCGLGLPPLLRCYVLHRDDNNWDSNGPYDCVNPECPGHKFPLGPPCYGPQGVTLARLFCATGLDRDSDQLDYPRAGIFAMEIGALIEKDIPASDWHRLPHDPADDPFEAVANAFGFFRAQPDGDFDEQWINHGEAAVASLNRPARGPRAAPPRSAPARQLALPAPPAPSTPPARAKQLAIMPAPRPAPPARTESAPAPAPPGLTKRVPVAHRPPPRPATPVYEEEYPDEEEYSEEGCAEEGCSQEEYAEEEYAEEETPAEEDYAVEQYMPEKARQESEVWEDVDAAIANSLRDMRVTVQVTTQHAPAAGPVTRPAPRRTQIQAPAVGPSATRPGAPQRANTGTPKNAHPAQAQAPRPAPGPLRPAPPQHAHTTTPQHSQYTQAPAPTSGSSTRPAQLRRASTTVAQPPHQTQTHVRAAGPSTSRAPPTRPAHSPLASIAAPPVQNDDYSPCVDISASAFVGRPIPRNEARAGPPSAASKPPPSGKSAPAGKSAAASRPSPAGKSAPAPKPSKGKSRQPPPPRQTRAPRPAAPTAPAATAAPAAPAARRGPPVAQYYAPQEQEEEEAPPSYYEVTGEGELTYNESTGQWERLE</sequence>
<keyword evidence="3" id="KW-1185">Reference proteome</keyword>
<feature type="compositionally biased region" description="Low complexity" evidence="1">
    <location>
        <begin position="395"/>
        <end position="404"/>
    </location>
</feature>
<feature type="compositionally biased region" description="Low complexity" evidence="1">
    <location>
        <begin position="550"/>
        <end position="586"/>
    </location>
</feature>
<dbReference type="OrthoDB" id="10518360at2759"/>
<feature type="region of interest" description="Disordered" evidence="1">
    <location>
        <begin position="328"/>
        <end position="477"/>
    </location>
</feature>
<feature type="region of interest" description="Disordered" evidence="1">
    <location>
        <begin position="490"/>
        <end position="598"/>
    </location>
</feature>
<dbReference type="RefSeq" id="XP_007783376.1">
    <property type="nucleotide sequence ID" value="XM_007785186.1"/>
</dbReference>
<dbReference type="GeneID" id="19904518"/>
<feature type="compositionally biased region" description="Acidic residues" evidence="1">
    <location>
        <begin position="249"/>
        <end position="287"/>
    </location>
</feature>
<evidence type="ECO:0000313" key="2">
    <source>
        <dbReference type="EMBL" id="EON68059.1"/>
    </source>
</evidence>
<feature type="region of interest" description="Disordered" evidence="1">
    <location>
        <begin position="167"/>
        <end position="287"/>
    </location>
</feature>
<feature type="compositionally biased region" description="Low complexity" evidence="1">
    <location>
        <begin position="497"/>
        <end position="533"/>
    </location>
</feature>
<dbReference type="OMA" id="FWINGIG"/>
<name>R7Z1Z4_CONA1</name>
<organism evidence="2 3">
    <name type="scientific">Coniosporium apollinis (strain CBS 100218)</name>
    <name type="common">Rock-inhabiting black yeast</name>
    <dbReference type="NCBI Taxonomy" id="1168221"/>
    <lineage>
        <taxon>Eukaryota</taxon>
        <taxon>Fungi</taxon>
        <taxon>Dikarya</taxon>
        <taxon>Ascomycota</taxon>
        <taxon>Pezizomycotina</taxon>
        <taxon>Dothideomycetes</taxon>
        <taxon>Dothideomycetes incertae sedis</taxon>
        <taxon>Coniosporium</taxon>
    </lineage>
</organism>
<reference evidence="3" key="1">
    <citation type="submission" date="2012-06" db="EMBL/GenBank/DDBJ databases">
        <title>The genome sequence of Coniosporium apollinis CBS 100218.</title>
        <authorList>
            <consortium name="The Broad Institute Genome Sequencing Platform"/>
            <person name="Cuomo C."/>
            <person name="Gorbushina A."/>
            <person name="Noack S."/>
            <person name="Walker B."/>
            <person name="Young S.K."/>
            <person name="Zeng Q."/>
            <person name="Gargeya S."/>
            <person name="Fitzgerald M."/>
            <person name="Haas B."/>
            <person name="Abouelleil A."/>
            <person name="Alvarado L."/>
            <person name="Arachchi H.M."/>
            <person name="Berlin A.M."/>
            <person name="Chapman S.B."/>
            <person name="Goldberg J."/>
            <person name="Griggs A."/>
            <person name="Gujja S."/>
            <person name="Hansen M."/>
            <person name="Howarth C."/>
            <person name="Imamovic A."/>
            <person name="Larimer J."/>
            <person name="McCowan C."/>
            <person name="Montmayeur A."/>
            <person name="Murphy C."/>
            <person name="Neiman D."/>
            <person name="Pearson M."/>
            <person name="Priest M."/>
            <person name="Roberts A."/>
            <person name="Saif S."/>
            <person name="Shea T."/>
            <person name="Sisk P."/>
            <person name="Sykes S."/>
            <person name="Wortman J."/>
            <person name="Nusbaum C."/>
            <person name="Birren B."/>
        </authorList>
    </citation>
    <scope>NUCLEOTIDE SEQUENCE [LARGE SCALE GENOMIC DNA]</scope>
    <source>
        <strain evidence="3">CBS 100218</strain>
    </source>
</reference>
<dbReference type="EMBL" id="JH767592">
    <property type="protein sequence ID" value="EON68059.1"/>
    <property type="molecule type" value="Genomic_DNA"/>
</dbReference>
<dbReference type="Proteomes" id="UP000016924">
    <property type="component" value="Unassembled WGS sequence"/>
</dbReference>
<dbReference type="HOGENOM" id="CLU_441453_0_0_1"/>
<dbReference type="AlphaFoldDB" id="R7Z1Z4"/>
<evidence type="ECO:0000256" key="1">
    <source>
        <dbReference type="SAM" id="MobiDB-lite"/>
    </source>
</evidence>
<feature type="compositionally biased region" description="Pro residues" evidence="1">
    <location>
        <begin position="383"/>
        <end position="394"/>
    </location>
</feature>